<reference evidence="3" key="1">
    <citation type="submission" date="2023-02" db="EMBL/GenBank/DDBJ databases">
        <title>Description and genomic characterization of Salipiger bruguierae sp. nov., isolated from the sediment of mangrove plant Bruguiera sexangula.</title>
        <authorList>
            <person name="Long M."/>
        </authorList>
    </citation>
    <scope>NUCLEOTIDE SEQUENCE</scope>
    <source>
        <strain evidence="3">H15</strain>
    </source>
</reference>
<evidence type="ECO:0000259" key="2">
    <source>
        <dbReference type="Pfam" id="PF13924"/>
    </source>
</evidence>
<name>A0AAU8ALI0_9RHOB</name>
<dbReference type="RefSeq" id="WP_353474197.1">
    <property type="nucleotide sequence ID" value="NZ_CP123385.1"/>
</dbReference>
<proteinExistence type="predicted"/>
<dbReference type="EMBL" id="CP123385">
    <property type="protein sequence ID" value="XCC95354.1"/>
    <property type="molecule type" value="Genomic_DNA"/>
</dbReference>
<dbReference type="InterPro" id="IPR024311">
    <property type="entry name" value="Lipocalin-like"/>
</dbReference>
<organism evidence="3">
    <name type="scientific">Alloyangia sp. H15</name>
    <dbReference type="NCBI Taxonomy" id="3029062"/>
    <lineage>
        <taxon>Bacteria</taxon>
        <taxon>Pseudomonadati</taxon>
        <taxon>Pseudomonadota</taxon>
        <taxon>Alphaproteobacteria</taxon>
        <taxon>Rhodobacterales</taxon>
        <taxon>Roseobacteraceae</taxon>
        <taxon>Alloyangia</taxon>
    </lineage>
</organism>
<feature type="domain" description="Lipocalin-like" evidence="2">
    <location>
        <begin position="27"/>
        <end position="131"/>
    </location>
</feature>
<feature type="signal peptide" evidence="1">
    <location>
        <begin position="1"/>
        <end position="19"/>
    </location>
</feature>
<evidence type="ECO:0000256" key="1">
    <source>
        <dbReference type="SAM" id="SignalP"/>
    </source>
</evidence>
<evidence type="ECO:0000313" key="3">
    <source>
        <dbReference type="EMBL" id="XCC95354.1"/>
    </source>
</evidence>
<keyword evidence="1" id="KW-0732">Signal</keyword>
<accession>A0AAU8ALI0</accession>
<sequence length="144" mass="15569">MRLPALAVTALMMGAPVFAQDATSPIIGAWRMTALTITQDDGTTTEIPYSGQLIFTEAGTLSVQAMDANPDAAPTPYTANAYEAYYGPVAIDDEDGTFTITVESSLVRDLIGQELTRVWSVEDDQLTIGPANSSEPWRVTYDRM</sequence>
<feature type="chain" id="PRO_5043986441" evidence="1">
    <location>
        <begin position="20"/>
        <end position="144"/>
    </location>
</feature>
<gene>
    <name evidence="3" type="ORF">PVT71_19900</name>
</gene>
<dbReference type="AlphaFoldDB" id="A0AAU8ALI0"/>
<protein>
    <submittedName>
        <fullName evidence="3">Lipocalin-like domain-containing protein</fullName>
    </submittedName>
</protein>
<dbReference type="Pfam" id="PF13924">
    <property type="entry name" value="Lipocalin_5"/>
    <property type="match status" value="1"/>
</dbReference>